<reference evidence="2 3" key="1">
    <citation type="submission" date="2018-10" db="EMBL/GenBank/DDBJ databases">
        <title>A high-quality apple genome assembly.</title>
        <authorList>
            <person name="Hu J."/>
        </authorList>
    </citation>
    <scope>NUCLEOTIDE SEQUENCE [LARGE SCALE GENOMIC DNA]</scope>
    <source>
        <strain evidence="3">cv. HFTH1</strain>
        <tissue evidence="2">Young leaf</tissue>
    </source>
</reference>
<name>A0A498JZL7_MALDO</name>
<dbReference type="AlphaFoldDB" id="A0A498JZL7"/>
<dbReference type="EMBL" id="RDQH01000331">
    <property type="protein sequence ID" value="RXH99463.1"/>
    <property type="molecule type" value="Genomic_DNA"/>
</dbReference>
<dbReference type="Proteomes" id="UP000290289">
    <property type="component" value="Chromosome 5"/>
</dbReference>
<evidence type="ECO:0000313" key="3">
    <source>
        <dbReference type="Proteomes" id="UP000290289"/>
    </source>
</evidence>
<keyword evidence="3" id="KW-1185">Reference proteome</keyword>
<gene>
    <name evidence="2" type="ORF">DVH24_011788</name>
</gene>
<evidence type="ECO:0000313" key="2">
    <source>
        <dbReference type="EMBL" id="RXH99463.1"/>
    </source>
</evidence>
<feature type="region of interest" description="Disordered" evidence="1">
    <location>
        <begin position="69"/>
        <end position="89"/>
    </location>
</feature>
<accession>A0A498JZL7</accession>
<proteinExistence type="predicted"/>
<evidence type="ECO:0000256" key="1">
    <source>
        <dbReference type="SAM" id="MobiDB-lite"/>
    </source>
</evidence>
<organism evidence="2 3">
    <name type="scientific">Malus domestica</name>
    <name type="common">Apple</name>
    <name type="synonym">Pyrus malus</name>
    <dbReference type="NCBI Taxonomy" id="3750"/>
    <lineage>
        <taxon>Eukaryota</taxon>
        <taxon>Viridiplantae</taxon>
        <taxon>Streptophyta</taxon>
        <taxon>Embryophyta</taxon>
        <taxon>Tracheophyta</taxon>
        <taxon>Spermatophyta</taxon>
        <taxon>Magnoliopsida</taxon>
        <taxon>eudicotyledons</taxon>
        <taxon>Gunneridae</taxon>
        <taxon>Pentapetalae</taxon>
        <taxon>rosids</taxon>
        <taxon>fabids</taxon>
        <taxon>Rosales</taxon>
        <taxon>Rosaceae</taxon>
        <taxon>Amygdaloideae</taxon>
        <taxon>Maleae</taxon>
        <taxon>Malus</taxon>
    </lineage>
</organism>
<sequence length="170" mass="18153">MGFVVTTLIFAMVGVIASLMVRICCGRGASANLRNRTKILNDCEATARGAETATLPEAELLLQHTKMYPSNSSSLPQKPMAPRPSTTGLTRYGSVPSSIINSVVDYVIGIAADFDFLSLRSQPLIGHYFSGDGHGDSSSLTSSESTFKVNLSNDGYRDAALPSHCFDRTA</sequence>
<protein>
    <submittedName>
        <fullName evidence="2">Uncharacterized protein</fullName>
    </submittedName>
</protein>
<comment type="caution">
    <text evidence="2">The sequence shown here is derived from an EMBL/GenBank/DDBJ whole genome shotgun (WGS) entry which is preliminary data.</text>
</comment>